<feature type="region of interest" description="Disordered" evidence="3">
    <location>
        <begin position="85"/>
        <end position="131"/>
    </location>
</feature>
<dbReference type="SMART" id="SM00101">
    <property type="entry name" value="14_3_3"/>
    <property type="match status" value="1"/>
</dbReference>
<dbReference type="GO" id="GO:0005737">
    <property type="term" value="C:cytoplasm"/>
    <property type="evidence" value="ECO:0000318"/>
    <property type="project" value="GO_Central"/>
</dbReference>
<dbReference type="AlphaFoldDB" id="A0A8I3SAI8"/>
<dbReference type="InterPro" id="IPR000308">
    <property type="entry name" value="14-3-3"/>
</dbReference>
<feature type="compositionally biased region" description="Pro residues" evidence="3">
    <location>
        <begin position="30"/>
        <end position="39"/>
    </location>
</feature>
<evidence type="ECO:0000256" key="1">
    <source>
        <dbReference type="ARBA" id="ARBA00006141"/>
    </source>
</evidence>
<dbReference type="PRINTS" id="PR00305">
    <property type="entry name" value="1433ZETA"/>
</dbReference>
<sequence length="402" mass="43880">GRPALPPSHSRRSPPPGPAAPTAQASSALPSPPARPPVLPRRRRRREPQRAGRASERARAAALPAACSLGRPASQCACAAAASAATGERTHGPASGRAGERCGREARPSHERHGRPRAAAAAGAAGRAGGALRRHGLRHEGGHTVVELQLTATNLLCSTSVPHPPETWEDPPGPHLRPKDSATLGVTELNEPLSNEDRNLLSVAYKNVVGARRSSWRVISSIEQKTMADGNEKKLEKVKAYREKIEKELETVCNDVLALLDKFLIKNCNDFQYESKVFYLKMKGDYYRYLAEVASGEKKNSVVEASEAAYKEAFEISKEHMQPTHPIRLGLALNFSVFYYEIQNAPEQACLLAKQAFDDAIAELDTLNEDSYKDSTLIMQLLRDNLTLWTSDQQDEEAGEGN</sequence>
<name>A0A8I3SAI8_CANLF</name>
<feature type="region of interest" description="Disordered" evidence="3">
    <location>
        <begin position="1"/>
        <end position="63"/>
    </location>
</feature>
<dbReference type="GO" id="GO:0007165">
    <property type="term" value="P:signal transduction"/>
    <property type="evidence" value="ECO:0000318"/>
    <property type="project" value="GO_Central"/>
</dbReference>
<organism evidence="4 5">
    <name type="scientific">Canis lupus familiaris</name>
    <name type="common">Dog</name>
    <name type="synonym">Canis familiaris</name>
    <dbReference type="NCBI Taxonomy" id="9615"/>
    <lineage>
        <taxon>Eukaryota</taxon>
        <taxon>Metazoa</taxon>
        <taxon>Chordata</taxon>
        <taxon>Craniata</taxon>
        <taxon>Vertebrata</taxon>
        <taxon>Euteleostomi</taxon>
        <taxon>Mammalia</taxon>
        <taxon>Eutheria</taxon>
        <taxon>Laurasiatheria</taxon>
        <taxon>Carnivora</taxon>
        <taxon>Caniformia</taxon>
        <taxon>Canidae</taxon>
        <taxon>Canis</taxon>
    </lineage>
</organism>
<reference evidence="4" key="2">
    <citation type="submission" date="2025-08" db="UniProtKB">
        <authorList>
            <consortium name="Ensembl"/>
        </authorList>
    </citation>
    <scope>IDENTIFICATION</scope>
    <source>
        <strain evidence="4">Boxer</strain>
    </source>
</reference>
<feature type="compositionally biased region" description="Basic and acidic residues" evidence="3">
    <location>
        <begin position="48"/>
        <end position="59"/>
    </location>
</feature>
<dbReference type="FunCoup" id="A0A8I3SAI8">
    <property type="interactions" value="409"/>
</dbReference>
<dbReference type="GO" id="GO:0008104">
    <property type="term" value="P:intracellular protein localization"/>
    <property type="evidence" value="ECO:0000318"/>
    <property type="project" value="GO_Central"/>
</dbReference>
<dbReference type="Reactome" id="R-CFA-111447">
    <property type="pathway name" value="Activation of BAD and translocation to mitochondria"/>
</dbReference>
<accession>A0A8I3SAI8</accession>
<proteinExistence type="inferred from homology"/>
<dbReference type="Ensembl" id="ENSCAFT00845047644.1">
    <property type="protein sequence ID" value="ENSCAFP00845037386.1"/>
    <property type="gene ID" value="ENSCAFG00845027045.1"/>
</dbReference>
<dbReference type="InterPro" id="IPR036815">
    <property type="entry name" value="14-3-3_dom_sf"/>
</dbReference>
<reference evidence="4" key="3">
    <citation type="submission" date="2025-09" db="UniProtKB">
        <authorList>
            <consortium name="Ensembl"/>
        </authorList>
    </citation>
    <scope>IDENTIFICATION</scope>
    <source>
        <strain evidence="4">Boxer</strain>
    </source>
</reference>
<feature type="compositionally biased region" description="Low complexity" evidence="3">
    <location>
        <begin position="20"/>
        <end position="29"/>
    </location>
</feature>
<dbReference type="Pfam" id="PF00244">
    <property type="entry name" value="14-3-3"/>
    <property type="match status" value="1"/>
</dbReference>
<dbReference type="Reactome" id="R-CFA-5625740">
    <property type="pathway name" value="RHO GTPases activate PKNs"/>
</dbReference>
<dbReference type="FunFam" id="1.20.190.20:FF:000001">
    <property type="entry name" value="14-3-3 gamma 1"/>
    <property type="match status" value="1"/>
</dbReference>
<dbReference type="Gene3D" id="1.20.190.20">
    <property type="entry name" value="14-3-3 domain"/>
    <property type="match status" value="1"/>
</dbReference>
<protein>
    <submittedName>
        <fullName evidence="4">Tyrosine 3-monooxygenase/tryptophan 5-monooxygenase activation protein eta</fullName>
    </submittedName>
</protein>
<dbReference type="SUPFAM" id="SSF48445">
    <property type="entry name" value="14-3-3 protein"/>
    <property type="match status" value="1"/>
</dbReference>
<feature type="compositionally biased region" description="Basic and acidic residues" evidence="3">
    <location>
        <begin position="98"/>
        <end position="111"/>
    </location>
</feature>
<dbReference type="CDD" id="cd10025">
    <property type="entry name" value="14-3-3_eta"/>
    <property type="match status" value="1"/>
</dbReference>
<dbReference type="Proteomes" id="UP000805418">
    <property type="component" value="Chromosome 26"/>
</dbReference>
<dbReference type="Reactome" id="R-CFA-75035">
    <property type="pathway name" value="Chk1/Chk2(Cds1) mediated inactivation of Cyclin B:Cdk1 complex"/>
</dbReference>
<reference evidence="4" key="1">
    <citation type="submission" date="2020-03" db="EMBL/GenBank/DDBJ databases">
        <title>Long-read based genome assembly of a Labrador retriever dog.</title>
        <authorList>
            <person name="Eory L."/>
            <person name="Zhang W."/>
            <person name="Schoenebeck J."/>
        </authorList>
    </citation>
    <scope>NUCLEOTIDE SEQUENCE [LARGE SCALE GENOMIC DNA]</scope>
    <source>
        <strain evidence="4">Labrador retriever</strain>
    </source>
</reference>
<evidence type="ECO:0000256" key="2">
    <source>
        <dbReference type="RuleBase" id="RU003466"/>
    </source>
</evidence>
<dbReference type="InterPro" id="IPR023409">
    <property type="entry name" value="14-3-3_CS"/>
</dbReference>
<evidence type="ECO:0000256" key="3">
    <source>
        <dbReference type="SAM" id="MobiDB-lite"/>
    </source>
</evidence>
<comment type="similarity">
    <text evidence="1 2">Belongs to the 14-3-3 family.</text>
</comment>
<dbReference type="PANTHER" id="PTHR18860">
    <property type="entry name" value="14-3-3 PROTEIN"/>
    <property type="match status" value="1"/>
</dbReference>
<gene>
    <name evidence="4" type="primary">YWHAH</name>
</gene>
<dbReference type="InterPro" id="IPR023410">
    <property type="entry name" value="14-3-3_domain"/>
</dbReference>
<evidence type="ECO:0000313" key="4">
    <source>
        <dbReference type="Ensembl" id="ENSCAFP00845037386.1"/>
    </source>
</evidence>
<dbReference type="Reactome" id="R-CFA-5628897">
    <property type="pathway name" value="TP53 Regulates Metabolic Genes"/>
</dbReference>
<evidence type="ECO:0000313" key="5">
    <source>
        <dbReference type="Proteomes" id="UP000805418"/>
    </source>
</evidence>
<dbReference type="OrthoDB" id="10260625at2759"/>
<dbReference type="PROSITE" id="PS00797">
    <property type="entry name" value="1433_2"/>
    <property type="match status" value="1"/>
</dbReference>
<dbReference type="GeneTree" id="ENSGT01140000282547"/>
<keyword evidence="5" id="KW-1185">Reference proteome</keyword>
<dbReference type="PROSITE" id="PS00796">
    <property type="entry name" value="1433_1"/>
    <property type="match status" value="1"/>
</dbReference>